<feature type="transmembrane region" description="Helical" evidence="9">
    <location>
        <begin position="378"/>
        <end position="398"/>
    </location>
</feature>
<feature type="transmembrane region" description="Helical" evidence="9">
    <location>
        <begin position="212"/>
        <end position="232"/>
    </location>
</feature>
<keyword evidence="6 9" id="KW-1133">Transmembrane helix</keyword>
<dbReference type="InterPro" id="IPR037294">
    <property type="entry name" value="ABC_BtuC-like"/>
</dbReference>
<feature type="transmembrane region" description="Helical" evidence="9">
    <location>
        <begin position="520"/>
        <end position="542"/>
    </location>
</feature>
<gene>
    <name evidence="10" type="ORF">BCM02_105234</name>
</gene>
<feature type="transmembrane region" description="Helical" evidence="9">
    <location>
        <begin position="433"/>
        <end position="451"/>
    </location>
</feature>
<keyword evidence="3" id="KW-0813">Transport</keyword>
<keyword evidence="4" id="KW-1003">Cell membrane</keyword>
<evidence type="ECO:0000313" key="11">
    <source>
        <dbReference type="Proteomes" id="UP000323257"/>
    </source>
</evidence>
<dbReference type="NCBIfam" id="NF007871">
    <property type="entry name" value="PRK10577.2-2"/>
    <property type="match status" value="1"/>
</dbReference>
<evidence type="ECO:0000256" key="6">
    <source>
        <dbReference type="ARBA" id="ARBA00022989"/>
    </source>
</evidence>
<dbReference type="PANTHER" id="PTHR30472">
    <property type="entry name" value="FERRIC ENTEROBACTIN TRANSPORT SYSTEM PERMEASE PROTEIN"/>
    <property type="match status" value="1"/>
</dbReference>
<dbReference type="Proteomes" id="UP000323257">
    <property type="component" value="Unassembled WGS sequence"/>
</dbReference>
<feature type="transmembrane region" description="Helical" evidence="9">
    <location>
        <begin position="563"/>
        <end position="581"/>
    </location>
</feature>
<feature type="transmembrane region" description="Helical" evidence="9">
    <location>
        <begin position="259"/>
        <end position="285"/>
    </location>
</feature>
<feature type="transmembrane region" description="Helical" evidence="9">
    <location>
        <begin position="114"/>
        <end position="133"/>
    </location>
</feature>
<comment type="subcellular location">
    <subcellularLocation>
        <location evidence="1">Cell membrane</location>
        <topology evidence="1">Multi-pass membrane protein</topology>
    </subcellularLocation>
</comment>
<dbReference type="FunFam" id="1.10.3470.10:FF:000001">
    <property type="entry name" value="Vitamin B12 ABC transporter permease BtuC"/>
    <property type="match status" value="1"/>
</dbReference>
<protein>
    <submittedName>
        <fullName evidence="10">Iron complex transport system permease protein</fullName>
    </submittedName>
</protein>
<dbReference type="EMBL" id="VNHS01000005">
    <property type="protein sequence ID" value="TYP74690.1"/>
    <property type="molecule type" value="Genomic_DNA"/>
</dbReference>
<dbReference type="CDD" id="cd06550">
    <property type="entry name" value="TM_ABC_iron-siderophores_like"/>
    <property type="match status" value="2"/>
</dbReference>
<dbReference type="InterPro" id="IPR000522">
    <property type="entry name" value="ABC_transptr_permease_BtuC"/>
</dbReference>
<feature type="transmembrane region" description="Helical" evidence="9">
    <location>
        <begin position="606"/>
        <end position="636"/>
    </location>
</feature>
<feature type="transmembrane region" description="Helical" evidence="9">
    <location>
        <begin position="488"/>
        <end position="508"/>
    </location>
</feature>
<evidence type="ECO:0000256" key="2">
    <source>
        <dbReference type="ARBA" id="ARBA00007935"/>
    </source>
</evidence>
<sequence length="701" mass="72696">MKLAEERVTAPSPSNDTPARRTSRAKGWMPLAMLAGGSLLLIALTFFSLTQGMKALSPSTVVDALFWPQDTPEHRAINGVRLPRTVMGLLSGAALAVAGALMQSVTRNPLASETTLGVNAGAFLVVVIGTIFWPGLLHQYAFLFAVLGGGAAALSVFGMGGGRKGTPIRIALSGMIVTLVLSSVTSALMMLFEQDTQGLFVWGSGSLNQNDWSGVQFVWPWVLGGIAAVLLASRHLDLLAFGEESARSLGQNVGRTRMFAMAIGIVLACVSVSVVGPIGFIGLLAPHIVKLSGMRNHALLLPVSAIWGAAILVGADTVARGFAASAVGELPAGAVTAFIGGPWIIWLALQASKHAASSSPLEGRSSMSVGSLVRRLPFVPLVIVSAVLLVAVSIAALMSGTLHLSVSEVIATLTGNGTKLHEKVLLELRLPRLLTAAVVGMILAASGALMQSAVRNPLADPQIVGVSSGAGVGAMLLLVVFPQLPAGWVPVGAFIGGIAAAVIVYAAAWRRGLSPTVLTLVGIAVAASGTALINILVVYAKLTLAPALTWLAGSTYARSWPEFAQVLPFALVLLPIGWWMGRKVDLLSFQDDSSTGLGLPVRRTRLLVTLLAVVLASAAVAAVGAVGFIGLLAPHAARMLVGSNHRRLMVLSSLLGAILLVAADWIGRIMLSPREIPSGIVVALIGAPYLIFLMFKSRTAK</sequence>
<proteinExistence type="inferred from homology"/>
<dbReference type="Gene3D" id="1.10.3470.10">
    <property type="entry name" value="ABC transporter involved in vitamin B12 uptake, BtuC"/>
    <property type="match status" value="2"/>
</dbReference>
<dbReference type="SUPFAM" id="SSF81345">
    <property type="entry name" value="ABC transporter involved in vitamin B12 uptake, BtuC"/>
    <property type="match status" value="2"/>
</dbReference>
<evidence type="ECO:0000256" key="9">
    <source>
        <dbReference type="SAM" id="Phobius"/>
    </source>
</evidence>
<dbReference type="GO" id="GO:0005886">
    <property type="term" value="C:plasma membrane"/>
    <property type="evidence" value="ECO:0007669"/>
    <property type="project" value="UniProtKB-SubCell"/>
</dbReference>
<keyword evidence="5 9" id="KW-0812">Transmembrane</keyword>
<keyword evidence="7 9" id="KW-0472">Membrane</keyword>
<dbReference type="PANTHER" id="PTHR30472:SF37">
    <property type="entry name" value="FE(3+) DICITRATE TRANSPORT SYSTEM PERMEASE PROTEIN FECD-RELATED"/>
    <property type="match status" value="1"/>
</dbReference>
<evidence type="ECO:0000256" key="4">
    <source>
        <dbReference type="ARBA" id="ARBA00022475"/>
    </source>
</evidence>
<organism evidence="10 11">
    <name type="scientific">Paenibacillus methanolicus</name>
    <dbReference type="NCBI Taxonomy" id="582686"/>
    <lineage>
        <taxon>Bacteria</taxon>
        <taxon>Bacillati</taxon>
        <taxon>Bacillota</taxon>
        <taxon>Bacilli</taxon>
        <taxon>Bacillales</taxon>
        <taxon>Paenibacillaceae</taxon>
        <taxon>Paenibacillus</taxon>
    </lineage>
</organism>
<feature type="transmembrane region" description="Helical" evidence="9">
    <location>
        <begin position="28"/>
        <end position="49"/>
    </location>
</feature>
<dbReference type="AlphaFoldDB" id="A0A5S5C8N3"/>
<name>A0A5S5C8N3_9BACL</name>
<evidence type="ECO:0000256" key="7">
    <source>
        <dbReference type="ARBA" id="ARBA00023136"/>
    </source>
</evidence>
<keyword evidence="11" id="KW-1185">Reference proteome</keyword>
<feature type="transmembrane region" description="Helical" evidence="9">
    <location>
        <begin position="297"/>
        <end position="318"/>
    </location>
</feature>
<accession>A0A5S5C8N3</accession>
<feature type="transmembrane region" description="Helical" evidence="9">
    <location>
        <begin position="85"/>
        <end position="102"/>
    </location>
</feature>
<feature type="region of interest" description="Disordered" evidence="8">
    <location>
        <begin position="1"/>
        <end position="23"/>
    </location>
</feature>
<comment type="caution">
    <text evidence="10">The sequence shown here is derived from an EMBL/GenBank/DDBJ whole genome shotgun (WGS) entry which is preliminary data.</text>
</comment>
<reference evidence="10 11" key="1">
    <citation type="submission" date="2019-07" db="EMBL/GenBank/DDBJ databases">
        <title>Genomic Encyclopedia of Type Strains, Phase III (KMG-III): the genomes of soil and plant-associated and newly described type strains.</title>
        <authorList>
            <person name="Whitman W."/>
        </authorList>
    </citation>
    <scope>NUCLEOTIDE SEQUENCE [LARGE SCALE GENOMIC DNA]</scope>
    <source>
        <strain evidence="10 11">BL24</strain>
    </source>
</reference>
<evidence type="ECO:0000256" key="1">
    <source>
        <dbReference type="ARBA" id="ARBA00004651"/>
    </source>
</evidence>
<dbReference type="GO" id="GO:0022857">
    <property type="term" value="F:transmembrane transporter activity"/>
    <property type="evidence" value="ECO:0007669"/>
    <property type="project" value="InterPro"/>
</dbReference>
<evidence type="ECO:0000256" key="5">
    <source>
        <dbReference type="ARBA" id="ARBA00022692"/>
    </source>
</evidence>
<evidence type="ECO:0000313" key="10">
    <source>
        <dbReference type="EMBL" id="TYP74690.1"/>
    </source>
</evidence>
<dbReference type="Pfam" id="PF01032">
    <property type="entry name" value="FecCD"/>
    <property type="match status" value="2"/>
</dbReference>
<dbReference type="OrthoDB" id="9811721at2"/>
<feature type="transmembrane region" description="Helical" evidence="9">
    <location>
        <begin position="139"/>
        <end position="158"/>
    </location>
</feature>
<feature type="transmembrane region" description="Helical" evidence="9">
    <location>
        <begin position="648"/>
        <end position="670"/>
    </location>
</feature>
<feature type="transmembrane region" description="Helical" evidence="9">
    <location>
        <begin position="170"/>
        <end position="192"/>
    </location>
</feature>
<comment type="similarity">
    <text evidence="2">Belongs to the binding-protein-dependent transport system permease family. FecCD subfamily.</text>
</comment>
<dbReference type="GO" id="GO:0033214">
    <property type="term" value="P:siderophore-iron import into cell"/>
    <property type="evidence" value="ECO:0007669"/>
    <property type="project" value="TreeGrafter"/>
</dbReference>
<feature type="transmembrane region" description="Helical" evidence="9">
    <location>
        <begin position="463"/>
        <end position="481"/>
    </location>
</feature>
<feature type="transmembrane region" description="Helical" evidence="9">
    <location>
        <begin position="676"/>
        <end position="695"/>
    </location>
</feature>
<evidence type="ECO:0000256" key="3">
    <source>
        <dbReference type="ARBA" id="ARBA00022448"/>
    </source>
</evidence>
<evidence type="ECO:0000256" key="8">
    <source>
        <dbReference type="SAM" id="MobiDB-lite"/>
    </source>
</evidence>